<dbReference type="SUPFAM" id="SSF53474">
    <property type="entry name" value="alpha/beta-Hydrolases"/>
    <property type="match status" value="1"/>
</dbReference>
<feature type="domain" description="DUF1023" evidence="3">
    <location>
        <begin position="273"/>
        <end position="461"/>
    </location>
</feature>
<proteinExistence type="predicted"/>
<comment type="caution">
    <text evidence="4">The sequence shown here is derived from an EMBL/GenBank/DDBJ whole genome shotgun (WGS) entry which is preliminary data.</text>
</comment>
<reference evidence="4 5" key="1">
    <citation type="submission" date="2017-02" db="EMBL/GenBank/DDBJ databases">
        <title>Complete genome sequences of Mycobacterium kansasii strains isolated from rhesus macaques.</title>
        <authorList>
            <person name="Panda A."/>
            <person name="Nagaraj S."/>
            <person name="Zhao X."/>
            <person name="Tettelin H."/>
            <person name="Detolla L.J."/>
        </authorList>
    </citation>
    <scope>NUCLEOTIDE SEQUENCE [LARGE SCALE GENOMIC DNA]</scope>
    <source>
        <strain evidence="4 5">11-3469</strain>
    </source>
</reference>
<dbReference type="EMBL" id="MVBN01000001">
    <property type="protein sequence ID" value="OOK83341.1"/>
    <property type="molecule type" value="Genomic_DNA"/>
</dbReference>
<protein>
    <submittedName>
        <fullName evidence="4">Lipase family protein</fullName>
    </submittedName>
</protein>
<evidence type="ECO:0000313" key="5">
    <source>
        <dbReference type="Proteomes" id="UP000188532"/>
    </source>
</evidence>
<keyword evidence="1" id="KW-0175">Coiled coil</keyword>
<gene>
    <name evidence="4" type="ORF">BZL29_1422</name>
</gene>
<sequence length="585" mass="61424">MADIDRWNAQAVREVFHAAKSRAEVTLEVSRQLATLSIFASSGGKTAEAAAHQNEGLRRDLDAHGYEALAVARAADRAADGIVKVQSDLAALRKAAAAAELTVDALSNKVVPVPGLRYTEAEWARMLAKQAELQAELDVIVAEANAVDEQLASAVNMADGDAPIPAESGPPVGPEGLTPTQLASDANEERLREERAKLQARIGQLQGRYDDLAAQAARDYNNGILNSDALGQLAALDGQLSAAKGRLADLDAVDQALRNAPETYLAQLRIPDDPHQQVLAAVAVGNPDTAANVSVTVPGVGSTTRGTLPGMVTEARNLQREEIRQLNAAGKPASVATIAWMGYTPPPNPLDTGSAGDLWQTMTDEQARAGAADLSKYLQQVRANNPNGHLTVLGHSYGSLTASLALQDLNAHGSHPVNDVVFYGSPGLELYSPAQLGLDHGQAYVMQAPHDLITDLVAPVAPLHGWGPDPYLTPGLTELSSQAGFDRSGIWRDGVYAHGDYPRVFQDAAGQPQLRMSGYNFAAIAAGLPGNKVEAPLLPPVLGGGMPGAPARYRKGGTDAVADGVAADRGLCDGAGLRSQRSWDR</sequence>
<evidence type="ECO:0000256" key="2">
    <source>
        <dbReference type="SAM" id="MobiDB-lite"/>
    </source>
</evidence>
<evidence type="ECO:0000256" key="1">
    <source>
        <dbReference type="SAM" id="Coils"/>
    </source>
</evidence>
<dbReference type="AlphaFoldDB" id="A0A1V3XXX7"/>
<feature type="region of interest" description="Disordered" evidence="2">
    <location>
        <begin position="160"/>
        <end position="180"/>
    </location>
</feature>
<dbReference type="Proteomes" id="UP000188532">
    <property type="component" value="Unassembled WGS sequence"/>
</dbReference>
<name>A0A1V3XXX7_MYCKA</name>
<dbReference type="InterPro" id="IPR029058">
    <property type="entry name" value="AB_hydrolase_fold"/>
</dbReference>
<dbReference type="STRING" id="1768.B1T50_24860"/>
<organism evidence="4 5">
    <name type="scientific">Mycobacterium kansasii</name>
    <dbReference type="NCBI Taxonomy" id="1768"/>
    <lineage>
        <taxon>Bacteria</taxon>
        <taxon>Bacillati</taxon>
        <taxon>Actinomycetota</taxon>
        <taxon>Actinomycetes</taxon>
        <taxon>Mycobacteriales</taxon>
        <taxon>Mycobacteriaceae</taxon>
        <taxon>Mycobacterium</taxon>
    </lineage>
</organism>
<accession>A0A1V3XXX7</accession>
<dbReference type="InterPro" id="IPR010427">
    <property type="entry name" value="DUF1023"/>
</dbReference>
<evidence type="ECO:0000313" key="4">
    <source>
        <dbReference type="EMBL" id="OOK83341.1"/>
    </source>
</evidence>
<dbReference type="Pfam" id="PF06259">
    <property type="entry name" value="Abhydrolase_8"/>
    <property type="match status" value="1"/>
</dbReference>
<evidence type="ECO:0000259" key="3">
    <source>
        <dbReference type="Pfam" id="PF06259"/>
    </source>
</evidence>
<feature type="coiled-coil region" evidence="1">
    <location>
        <begin position="188"/>
        <end position="215"/>
    </location>
</feature>
<dbReference type="Gene3D" id="3.40.50.1820">
    <property type="entry name" value="alpha/beta hydrolase"/>
    <property type="match status" value="1"/>
</dbReference>